<evidence type="ECO:0000256" key="3">
    <source>
        <dbReference type="ARBA" id="ARBA00022989"/>
    </source>
</evidence>
<proteinExistence type="inferred from homology"/>
<comment type="similarity">
    <text evidence="5">Belongs to the FNT transporter (TC 1.A.16) family.</text>
</comment>
<dbReference type="GO" id="GO:0015499">
    <property type="term" value="F:formate transmembrane transporter activity"/>
    <property type="evidence" value="ECO:0007669"/>
    <property type="project" value="TreeGrafter"/>
</dbReference>
<feature type="transmembrane region" description="Helical" evidence="6">
    <location>
        <begin position="178"/>
        <end position="196"/>
    </location>
</feature>
<dbReference type="EMBL" id="JACHHT010000002">
    <property type="protein sequence ID" value="MBB6522501.1"/>
    <property type="molecule type" value="Genomic_DNA"/>
</dbReference>
<dbReference type="AlphaFoldDB" id="A0A7X0JWD0"/>
<comment type="subcellular location">
    <subcellularLocation>
        <location evidence="1">Membrane</location>
        <topology evidence="1">Multi-pass membrane protein</topology>
    </subcellularLocation>
</comment>
<dbReference type="Gene3D" id="1.20.1080.10">
    <property type="entry name" value="Glycerol uptake facilitator protein"/>
    <property type="match status" value="1"/>
</dbReference>
<name>A0A7X0JWD0_9GAMM</name>
<dbReference type="InterPro" id="IPR023271">
    <property type="entry name" value="Aquaporin-like"/>
</dbReference>
<dbReference type="PROSITE" id="PS01006">
    <property type="entry name" value="FORMATE_NITRITE_TP_2"/>
    <property type="match status" value="1"/>
</dbReference>
<dbReference type="PANTHER" id="PTHR30520">
    <property type="entry name" value="FORMATE TRANSPORTER-RELATED"/>
    <property type="match status" value="1"/>
</dbReference>
<comment type="caution">
    <text evidence="7">The sequence shown here is derived from an EMBL/GenBank/DDBJ whole genome shotgun (WGS) entry which is preliminary data.</text>
</comment>
<evidence type="ECO:0000256" key="5">
    <source>
        <dbReference type="ARBA" id="ARBA00049660"/>
    </source>
</evidence>
<dbReference type="RefSeq" id="WP_166845771.1">
    <property type="nucleotide sequence ID" value="NZ_JAAONY010000002.1"/>
</dbReference>
<reference evidence="7 8" key="1">
    <citation type="submission" date="2020-08" db="EMBL/GenBank/DDBJ databases">
        <title>Genomic Encyclopedia of Type Strains, Phase IV (KMG-IV): sequencing the most valuable type-strain genomes for metagenomic binning, comparative biology and taxonomic classification.</title>
        <authorList>
            <person name="Goeker M."/>
        </authorList>
    </citation>
    <scope>NUCLEOTIDE SEQUENCE [LARGE SCALE GENOMIC DNA]</scope>
    <source>
        <strain evidence="7 8">DSM 22368</strain>
    </source>
</reference>
<organism evidence="7 8">
    <name type="scientific">Pseudoteredinibacter isoporae</name>
    <dbReference type="NCBI Taxonomy" id="570281"/>
    <lineage>
        <taxon>Bacteria</taxon>
        <taxon>Pseudomonadati</taxon>
        <taxon>Pseudomonadota</taxon>
        <taxon>Gammaproteobacteria</taxon>
        <taxon>Cellvibrionales</taxon>
        <taxon>Cellvibrionaceae</taxon>
        <taxon>Pseudoteredinibacter</taxon>
    </lineage>
</organism>
<gene>
    <name evidence="7" type="ORF">HNR48_002786</name>
</gene>
<evidence type="ECO:0000256" key="4">
    <source>
        <dbReference type="ARBA" id="ARBA00023136"/>
    </source>
</evidence>
<accession>A0A7X0JWD0</accession>
<protein>
    <submittedName>
        <fullName evidence="7">Nitrite transporter NirC</fullName>
    </submittedName>
</protein>
<evidence type="ECO:0000313" key="8">
    <source>
        <dbReference type="Proteomes" id="UP000528457"/>
    </source>
</evidence>
<dbReference type="PROSITE" id="PS00217">
    <property type="entry name" value="SUGAR_TRANSPORT_2"/>
    <property type="match status" value="1"/>
</dbReference>
<evidence type="ECO:0000313" key="7">
    <source>
        <dbReference type="EMBL" id="MBB6522501.1"/>
    </source>
</evidence>
<dbReference type="Proteomes" id="UP000528457">
    <property type="component" value="Unassembled WGS sequence"/>
</dbReference>
<evidence type="ECO:0000256" key="6">
    <source>
        <dbReference type="SAM" id="Phobius"/>
    </source>
</evidence>
<keyword evidence="2 6" id="KW-0812">Transmembrane</keyword>
<evidence type="ECO:0000256" key="1">
    <source>
        <dbReference type="ARBA" id="ARBA00004141"/>
    </source>
</evidence>
<dbReference type="InterPro" id="IPR005829">
    <property type="entry name" value="Sugar_transporter_CS"/>
</dbReference>
<keyword evidence="4 6" id="KW-0472">Membrane</keyword>
<dbReference type="Pfam" id="PF01226">
    <property type="entry name" value="Form_Nir_trans"/>
    <property type="match status" value="1"/>
</dbReference>
<dbReference type="FunCoup" id="A0A7X0JWD0">
    <property type="interactions" value="17"/>
</dbReference>
<feature type="transmembrane region" description="Helical" evidence="6">
    <location>
        <begin position="153"/>
        <end position="171"/>
    </location>
</feature>
<dbReference type="GO" id="GO:0005886">
    <property type="term" value="C:plasma membrane"/>
    <property type="evidence" value="ECO:0007669"/>
    <property type="project" value="TreeGrafter"/>
</dbReference>
<feature type="transmembrane region" description="Helical" evidence="6">
    <location>
        <begin position="227"/>
        <end position="249"/>
    </location>
</feature>
<keyword evidence="8" id="KW-1185">Reference proteome</keyword>
<feature type="transmembrane region" description="Helical" evidence="6">
    <location>
        <begin position="27"/>
        <end position="47"/>
    </location>
</feature>
<sequence length="272" mass="29419">MYEVQVDIFSRQASKKARLLEQRPSRVWLGGILAGAYVGIGIILILVLGTEASPESRKLVMGATFAIALTLVIFAGADLFTGYTMYTTFGVLNNRMTLSQAIYIAVVVWLANLTGAVLLAGMYKLGGGLLTENADTALQTIAYKKMNATAVQLFFNGILCNWLVCLAIWMAARMNSDAAKCIAIFWCLFAFIASGYEHSVANMTVFSLALLGPEIEGISIQGAGFNLLWVTLGNVVSGVFFVGLSYWYLSRPLDVAECVSVDADTETTTKAR</sequence>
<dbReference type="InterPro" id="IPR024002">
    <property type="entry name" value="For/NO2_transpt_CS"/>
</dbReference>
<evidence type="ECO:0000256" key="2">
    <source>
        <dbReference type="ARBA" id="ARBA00022692"/>
    </source>
</evidence>
<dbReference type="PANTHER" id="PTHR30520:SF8">
    <property type="entry name" value="NITRITE TRANSPORTER NIRC"/>
    <property type="match status" value="1"/>
</dbReference>
<dbReference type="InParanoid" id="A0A7X0JWD0"/>
<feature type="transmembrane region" description="Helical" evidence="6">
    <location>
        <begin position="59"/>
        <end position="80"/>
    </location>
</feature>
<keyword evidence="3 6" id="KW-1133">Transmembrane helix</keyword>
<dbReference type="InterPro" id="IPR000292">
    <property type="entry name" value="For/NO2_transpt"/>
</dbReference>
<feature type="transmembrane region" description="Helical" evidence="6">
    <location>
        <begin position="101"/>
        <end position="123"/>
    </location>
</feature>